<gene>
    <name evidence="2" type="ORF">CWI37_0697p0020</name>
</gene>
<name>A0A4Q9L274_9MICR</name>
<sequence>MKFIFTNLHFLVLFSFQIWCNNDSAMFEEISDVLPNYQFIEDNIMKAITKNIDKKERSFNDFNKKLFFVIKNIENQSTKIISEMAEEAFKNTEELRVSVLKYNTLKLLHPGSLINSHYNYLKYSNYLEKIKKYDDHITAYENIIAEINDECKFYVANDKMGIEFEVFGEICLNKENLLNVTEKIENTINNRSKDENNEKFLITIADCKLNSYDIAYIDMMIKQQSILHIDSKNMLVYVRKEVLIENDDKGVPKLDILEFFKRKMIIYKVFIDISYNFKNFQTSDTKIEKYDKDKRPLSIFFDKLEMNLNKNPRKKTVYSNLSIKDLEIQSLKFNSGSEFVYRCLFYKIHFNLVDSSHRLYDTIRNGSEEFKIYEFYFIHTTNSQEFMFYFIFDKDKNLKYVADVNTIYGTPNHDEEFPKFNLEAFFANLRKFIFSQSVNLNDRNILEVEKIGIEEGLIVNDELVRENVVQIKSWLPKLDEKFLEKKKNVQNEIEEYFRTQNCRVKFFDFETKSVKKENLVFIINPKSRIATRDIINFKFPLRLSTFNSSDSCKIAKEILNKTLKNGYSHVRAPKTISQIFQNPSNELLLIIKTMYNNYSVPVEHYLFISCDVATKEMKYSVACSDKYYDEHYYKLVDIIERNFI</sequence>
<dbReference type="AlphaFoldDB" id="A0A4Q9L274"/>
<feature type="chain" id="PRO_5020367028" evidence="1">
    <location>
        <begin position="21"/>
        <end position="644"/>
    </location>
</feature>
<feature type="signal peptide" evidence="1">
    <location>
        <begin position="1"/>
        <end position="20"/>
    </location>
</feature>
<dbReference type="VEuPathDB" id="MicrosporidiaDB:CWI37_0697p0020"/>
<organism evidence="2 3">
    <name type="scientific">Hamiltosporidium tvaerminnensis</name>
    <dbReference type="NCBI Taxonomy" id="1176355"/>
    <lineage>
        <taxon>Eukaryota</taxon>
        <taxon>Fungi</taxon>
        <taxon>Fungi incertae sedis</taxon>
        <taxon>Microsporidia</taxon>
        <taxon>Dubosqiidae</taxon>
        <taxon>Hamiltosporidium</taxon>
    </lineage>
</organism>
<reference evidence="2 3" key="1">
    <citation type="submission" date="2017-12" db="EMBL/GenBank/DDBJ databases">
        <authorList>
            <person name="Pombert J.-F."/>
            <person name="Haag K.L."/>
            <person name="Ebert D."/>
        </authorList>
    </citation>
    <scope>NUCLEOTIDE SEQUENCE [LARGE SCALE GENOMIC DNA]</scope>
    <source>
        <strain evidence="2">FI-OER-3-3</strain>
    </source>
</reference>
<keyword evidence="1" id="KW-0732">Signal</keyword>
<dbReference type="EMBL" id="PITJ01000697">
    <property type="protein sequence ID" value="TBU01488.1"/>
    <property type="molecule type" value="Genomic_DNA"/>
</dbReference>
<protein>
    <submittedName>
        <fullName evidence="2">Uncharacterized protein</fullName>
    </submittedName>
</protein>
<evidence type="ECO:0000313" key="2">
    <source>
        <dbReference type="EMBL" id="TBU01488.1"/>
    </source>
</evidence>
<accession>A0A4Q9L274</accession>
<proteinExistence type="predicted"/>
<comment type="caution">
    <text evidence="2">The sequence shown here is derived from an EMBL/GenBank/DDBJ whole genome shotgun (WGS) entry which is preliminary data.</text>
</comment>
<dbReference type="Proteomes" id="UP000292362">
    <property type="component" value="Unassembled WGS sequence"/>
</dbReference>
<evidence type="ECO:0000313" key="3">
    <source>
        <dbReference type="Proteomes" id="UP000292362"/>
    </source>
</evidence>
<evidence type="ECO:0000256" key="1">
    <source>
        <dbReference type="SAM" id="SignalP"/>
    </source>
</evidence>